<dbReference type="RefSeq" id="WP_005021449.1">
    <property type="nucleotide sequence ID" value="NZ_DS990442.1"/>
</dbReference>
<reference evidence="11" key="1">
    <citation type="journal article" date="2014" name="Genome Announc.">
        <title>Draft genome sequences of six enterohepatic helicobacter species isolated from humans and one from rhesus macaques.</title>
        <authorList>
            <person name="Shen Z."/>
            <person name="Sheh A."/>
            <person name="Young S.K."/>
            <person name="Abouelliel A."/>
            <person name="Ward D.V."/>
            <person name="Earl A.M."/>
            <person name="Fox J.G."/>
        </authorList>
    </citation>
    <scope>NUCLEOTIDE SEQUENCE [LARGE SCALE GENOMIC DNA]</scope>
    <source>
        <strain evidence="11">MIT 98-5489</strain>
    </source>
</reference>
<feature type="site" description="Participates in a stacking interaction with the thymidine ring of dTDP-4-oxo-6-deoxyglucose" evidence="9">
    <location>
        <position position="142"/>
    </location>
</feature>
<dbReference type="InterPro" id="IPR014710">
    <property type="entry name" value="RmlC-like_jellyroll"/>
</dbReference>
<dbReference type="EMBL" id="DS990442">
    <property type="protein sequence ID" value="EEQ63216.1"/>
    <property type="molecule type" value="Genomic_DNA"/>
</dbReference>
<sequence>MAIEFNIQESKILEGVYIITPNKFQDLRGEIWTAFTSEAIDKLLPNNLQFIHDKFIHSKHNVIRGIHGDHKTYKLATCVYGEIHQVVVDCRKDSPTYLKYEKFIINQENQQIILVPSGFGNAHYVSSDSAVYYYKCAYKGSYVDANEQFTFAWNDPRIGIDWPTNNPILSDRDMEATTNDCIKGF</sequence>
<accession>C5EZA1</accession>
<evidence type="ECO:0000256" key="5">
    <source>
        <dbReference type="ARBA" id="ARBA00029758"/>
    </source>
</evidence>
<feature type="active site" description="Proton acceptor" evidence="8">
    <location>
        <position position="67"/>
    </location>
</feature>
<evidence type="ECO:0000256" key="7">
    <source>
        <dbReference type="ARBA" id="ARBA00033311"/>
    </source>
</evidence>
<name>C5EZA1_9HELI</name>
<comment type="catalytic activity">
    <reaction evidence="1">
        <text>dTDP-4-dehydro-6-deoxy-alpha-D-glucose = dTDP-4-dehydro-beta-L-rhamnose</text>
        <dbReference type="Rhea" id="RHEA:16969"/>
        <dbReference type="ChEBI" id="CHEBI:57649"/>
        <dbReference type="ChEBI" id="CHEBI:62830"/>
        <dbReference type="EC" id="5.1.3.13"/>
    </reaction>
</comment>
<dbReference type="eggNOG" id="COG1898">
    <property type="taxonomic scope" value="Bacteria"/>
</dbReference>
<evidence type="ECO:0000313" key="11">
    <source>
        <dbReference type="Proteomes" id="UP000003953"/>
    </source>
</evidence>
<dbReference type="EC" id="5.1.3.13" evidence="3"/>
<dbReference type="Proteomes" id="UP000003953">
    <property type="component" value="Unassembled WGS sequence"/>
</dbReference>
<protein>
    <recommendedName>
        <fullName evidence="4">dTDP-4-dehydrorhamnose 3,5-epimerase</fullName>
        <ecNumber evidence="3">5.1.3.13</ecNumber>
    </recommendedName>
    <alternativeName>
        <fullName evidence="6">Thymidine diphospho-4-keto-rhamnose 3,5-epimerase</fullName>
    </alternativeName>
    <alternativeName>
        <fullName evidence="5">dTDP-4-keto-6-deoxyglucose 3,5-epimerase</fullName>
    </alternativeName>
    <alternativeName>
        <fullName evidence="7">dTDP-6-deoxy-D-xylo-4-hexulose 3,5-epimerase</fullName>
    </alternativeName>
</protein>
<comment type="function">
    <text evidence="2">Catalyzes the epimerization of the C3' and C5'positions of dTDP-6-deoxy-D-xylo-4-hexulose, forming dTDP-6-deoxy-L-lyxo-4-hexulose.</text>
</comment>
<dbReference type="SUPFAM" id="SSF51182">
    <property type="entry name" value="RmlC-like cupins"/>
    <property type="match status" value="1"/>
</dbReference>
<proteinExistence type="predicted"/>
<dbReference type="GO" id="GO:0000271">
    <property type="term" value="P:polysaccharide biosynthetic process"/>
    <property type="evidence" value="ECO:0007669"/>
    <property type="project" value="TreeGrafter"/>
</dbReference>
<dbReference type="GO" id="GO:0008830">
    <property type="term" value="F:dTDP-4-dehydrorhamnose 3,5-epimerase activity"/>
    <property type="evidence" value="ECO:0007669"/>
    <property type="project" value="UniProtKB-EC"/>
</dbReference>
<evidence type="ECO:0000256" key="4">
    <source>
        <dbReference type="ARBA" id="ARBA00019595"/>
    </source>
</evidence>
<evidence type="ECO:0000256" key="8">
    <source>
        <dbReference type="PIRSR" id="PIRSR600888-1"/>
    </source>
</evidence>
<dbReference type="GO" id="GO:0005829">
    <property type="term" value="C:cytosol"/>
    <property type="evidence" value="ECO:0007669"/>
    <property type="project" value="TreeGrafter"/>
</dbReference>
<dbReference type="HOGENOM" id="CLU_090940_1_1_7"/>
<keyword evidence="11" id="KW-1185">Reference proteome</keyword>
<dbReference type="InterPro" id="IPR011051">
    <property type="entry name" value="RmlC_Cupin_sf"/>
</dbReference>
<dbReference type="PANTHER" id="PTHR21047">
    <property type="entry name" value="DTDP-6-DEOXY-D-GLUCOSE-3,5 EPIMERASE"/>
    <property type="match status" value="1"/>
</dbReference>
<evidence type="ECO:0000313" key="10">
    <source>
        <dbReference type="EMBL" id="EEQ63216.1"/>
    </source>
</evidence>
<dbReference type="Pfam" id="PF00908">
    <property type="entry name" value="dTDP_sugar_isom"/>
    <property type="match status" value="1"/>
</dbReference>
<evidence type="ECO:0000256" key="3">
    <source>
        <dbReference type="ARBA" id="ARBA00012098"/>
    </source>
</evidence>
<evidence type="ECO:0000256" key="2">
    <source>
        <dbReference type="ARBA" id="ARBA00001997"/>
    </source>
</evidence>
<dbReference type="AlphaFoldDB" id="C5EZA1"/>
<organism evidence="10 11">
    <name type="scientific">Helicobacter pullorum MIT 98-5489</name>
    <dbReference type="NCBI Taxonomy" id="537972"/>
    <lineage>
        <taxon>Bacteria</taxon>
        <taxon>Pseudomonadati</taxon>
        <taxon>Campylobacterota</taxon>
        <taxon>Epsilonproteobacteria</taxon>
        <taxon>Campylobacterales</taxon>
        <taxon>Helicobacteraceae</taxon>
        <taxon>Helicobacter</taxon>
    </lineage>
</organism>
<evidence type="ECO:0000256" key="6">
    <source>
        <dbReference type="ARBA" id="ARBA00031424"/>
    </source>
</evidence>
<evidence type="ECO:0000256" key="1">
    <source>
        <dbReference type="ARBA" id="ARBA00001298"/>
    </source>
</evidence>
<dbReference type="InterPro" id="IPR000888">
    <property type="entry name" value="RmlC-like"/>
</dbReference>
<evidence type="ECO:0000256" key="9">
    <source>
        <dbReference type="PIRSR" id="PIRSR600888-3"/>
    </source>
</evidence>
<feature type="active site" description="Proton donor" evidence="8">
    <location>
        <position position="134"/>
    </location>
</feature>
<dbReference type="Gene3D" id="2.60.120.10">
    <property type="entry name" value="Jelly Rolls"/>
    <property type="match status" value="1"/>
</dbReference>
<dbReference type="PANTHER" id="PTHR21047:SF2">
    <property type="entry name" value="THYMIDINE DIPHOSPHO-4-KETO-RHAMNOSE 3,5-EPIMERASE"/>
    <property type="match status" value="1"/>
</dbReference>
<gene>
    <name evidence="10" type="ORF">HPMG_00673</name>
</gene>